<dbReference type="Gene3D" id="3.90.550.10">
    <property type="entry name" value="Spore Coat Polysaccharide Biosynthesis Protein SpsA, Chain A"/>
    <property type="match status" value="1"/>
</dbReference>
<comment type="subcellular location">
    <subcellularLocation>
        <location evidence="1">Cytoplasm</location>
    </subcellularLocation>
</comment>
<keyword evidence="10" id="KW-1185">Reference proteome</keyword>
<evidence type="ECO:0000256" key="2">
    <source>
        <dbReference type="ARBA" id="ARBA00005628"/>
    </source>
</evidence>
<organism evidence="9 10">
    <name type="scientific">Pseudonocardia acidicola</name>
    <dbReference type="NCBI Taxonomy" id="2724939"/>
    <lineage>
        <taxon>Bacteria</taxon>
        <taxon>Bacillati</taxon>
        <taxon>Actinomycetota</taxon>
        <taxon>Actinomycetes</taxon>
        <taxon>Pseudonocardiales</taxon>
        <taxon>Pseudonocardiaceae</taxon>
        <taxon>Pseudonocardia</taxon>
    </lineage>
</organism>
<dbReference type="InterPro" id="IPR029044">
    <property type="entry name" value="Nucleotide-diphossugar_trans"/>
</dbReference>
<comment type="similarity">
    <text evidence="2">Belongs to the GmhB family.</text>
</comment>
<dbReference type="SUPFAM" id="SSF53448">
    <property type="entry name" value="Nucleotide-diphospho-sugar transferases"/>
    <property type="match status" value="1"/>
</dbReference>
<comment type="caution">
    <text evidence="9">The sequence shown here is derived from an EMBL/GenBank/DDBJ whole genome shotgun (WGS) entry which is preliminary data.</text>
</comment>
<keyword evidence="5 9" id="KW-0378">Hydrolase</keyword>
<dbReference type="GO" id="GO:0016787">
    <property type="term" value="F:hydrolase activity"/>
    <property type="evidence" value="ECO:0007669"/>
    <property type="project" value="UniProtKB-KW"/>
</dbReference>
<dbReference type="SUPFAM" id="SSF56784">
    <property type="entry name" value="HAD-like"/>
    <property type="match status" value="1"/>
</dbReference>
<keyword evidence="6" id="KW-0119">Carbohydrate metabolism</keyword>
<dbReference type="InterPro" id="IPR023214">
    <property type="entry name" value="HAD_sf"/>
</dbReference>
<evidence type="ECO:0000256" key="6">
    <source>
        <dbReference type="ARBA" id="ARBA00023277"/>
    </source>
</evidence>
<proteinExistence type="inferred from homology"/>
<dbReference type="InterPro" id="IPR036412">
    <property type="entry name" value="HAD-like_sf"/>
</dbReference>
<dbReference type="Pfam" id="PF00535">
    <property type="entry name" value="Glycos_transf_2"/>
    <property type="match status" value="1"/>
</dbReference>
<keyword evidence="4" id="KW-0479">Metal-binding</keyword>
<keyword evidence="3" id="KW-0963">Cytoplasm</keyword>
<dbReference type="NCBIfam" id="TIGR01656">
    <property type="entry name" value="Histidinol-ppas"/>
    <property type="match status" value="1"/>
</dbReference>
<dbReference type="NCBIfam" id="TIGR01662">
    <property type="entry name" value="HAD-SF-IIIA"/>
    <property type="match status" value="1"/>
</dbReference>
<dbReference type="InterPro" id="IPR004446">
    <property type="entry name" value="Heptose_bisP_phosphatase"/>
</dbReference>
<evidence type="ECO:0000256" key="7">
    <source>
        <dbReference type="ARBA" id="ARBA00031828"/>
    </source>
</evidence>
<dbReference type="InterPro" id="IPR006543">
    <property type="entry name" value="Histidinol-phos"/>
</dbReference>
<dbReference type="InterPro" id="IPR006549">
    <property type="entry name" value="HAD-SF_hydro_IIIA"/>
</dbReference>
<dbReference type="PANTHER" id="PTHR42891">
    <property type="entry name" value="D-GLYCERO-BETA-D-MANNO-HEPTOSE-1,7-BISPHOSPHATE 7-PHOSPHATASE"/>
    <property type="match status" value="1"/>
</dbReference>
<evidence type="ECO:0000256" key="4">
    <source>
        <dbReference type="ARBA" id="ARBA00022723"/>
    </source>
</evidence>
<dbReference type="InterPro" id="IPR001173">
    <property type="entry name" value="Glyco_trans_2-like"/>
</dbReference>
<gene>
    <name evidence="9" type="ORF">HF526_13820</name>
</gene>
<reference evidence="9 10" key="1">
    <citation type="submission" date="2020-04" db="EMBL/GenBank/DDBJ databases">
        <authorList>
            <person name="Klaysubun C."/>
            <person name="Duangmal K."/>
            <person name="Lipun K."/>
        </authorList>
    </citation>
    <scope>NUCLEOTIDE SEQUENCE [LARGE SCALE GENOMIC DNA]</scope>
    <source>
        <strain evidence="9 10">K10HN5</strain>
    </source>
</reference>
<evidence type="ECO:0000259" key="8">
    <source>
        <dbReference type="Pfam" id="PF00535"/>
    </source>
</evidence>
<evidence type="ECO:0000256" key="1">
    <source>
        <dbReference type="ARBA" id="ARBA00004496"/>
    </source>
</evidence>
<evidence type="ECO:0000256" key="3">
    <source>
        <dbReference type="ARBA" id="ARBA00022490"/>
    </source>
</evidence>
<dbReference type="EMBL" id="JAAXLA010000022">
    <property type="protein sequence ID" value="NMH98377.1"/>
    <property type="molecule type" value="Genomic_DNA"/>
</dbReference>
<evidence type="ECO:0000313" key="10">
    <source>
        <dbReference type="Proteomes" id="UP000820669"/>
    </source>
</evidence>
<evidence type="ECO:0000313" key="9">
    <source>
        <dbReference type="EMBL" id="NMH98377.1"/>
    </source>
</evidence>
<dbReference type="PANTHER" id="PTHR42891:SF1">
    <property type="entry name" value="D-GLYCERO-BETA-D-MANNO-HEPTOSE-1,7-BISPHOSPHATE 7-PHOSPHATASE"/>
    <property type="match status" value="1"/>
</dbReference>
<name>A0ABX1SC37_9PSEU</name>
<dbReference type="Gene3D" id="3.40.50.1000">
    <property type="entry name" value="HAD superfamily/HAD-like"/>
    <property type="match status" value="1"/>
</dbReference>
<protein>
    <recommendedName>
        <fullName evidence="7">D,D-heptose 1,7-bisphosphate phosphatase</fullName>
    </recommendedName>
</protein>
<dbReference type="Proteomes" id="UP000820669">
    <property type="component" value="Unassembled WGS sequence"/>
</dbReference>
<dbReference type="Pfam" id="PF13242">
    <property type="entry name" value="Hydrolase_like"/>
    <property type="match status" value="1"/>
</dbReference>
<feature type="domain" description="Glycosyltransferase 2-like" evidence="8">
    <location>
        <begin position="12"/>
        <end position="117"/>
    </location>
</feature>
<evidence type="ECO:0000256" key="5">
    <source>
        <dbReference type="ARBA" id="ARBA00022801"/>
    </source>
</evidence>
<dbReference type="RefSeq" id="WP_169381828.1">
    <property type="nucleotide sequence ID" value="NZ_JAAXLA010000022.1"/>
</dbReference>
<sequence>MSTGLDLSADYSVVVPTVGRPNLQVLLDALGHATGPRPREVVVVDDRRTASDPLDLPEAPWPLRVLRSGGRGPAAARNTGWRATASEWVAFLDDDVVPGPDWPARLTDDLACLPPGVAASQARLVVPLPAHRRPTDAERGTGGLAGARWITADMAYRRSALEAVDGFDERFPRAYREDADLALRVIEAGYRVVDGRRVTTHPVAASAFLASVRAQRGNADDVLMRQRHGADWRARIGEGPGRLRRHTVTTAAATAAVLFGLRGHRRGAAAAGFLWAGCTAEFALHRILPGPRTAAEVGRMLVTSVAIPPAACAHRIRGEWRHREVRRFRHSRVGRRPRLAPPEDAGLPAAVLFDRDDTLIHDVPYNGDPDAVRPVPAAAAVLGRLRDLGVPVGVVSNQSGVARGLITLEQLAAVNARTEALLGPFGTWQVCVHGEDTGCDCRKPAPGLIEKAAADLGVPVAGCVVIGDTGADVAAAAAAGARGILVPTARTLPAEIAAAPEVAADITEAVRLALGKRGAGEGRS</sequence>
<accession>A0ABX1SC37</accession>